<dbReference type="Gene3D" id="3.90.226.10">
    <property type="entry name" value="2-enoyl-CoA Hydratase, Chain A, domain 1"/>
    <property type="match status" value="1"/>
</dbReference>
<proteinExistence type="inferred from homology"/>
<accession>I9DCM4</accession>
<dbReference type="InterPro" id="IPR001753">
    <property type="entry name" value="Enoyl-CoA_hydra/iso"/>
</dbReference>
<dbReference type="SUPFAM" id="SSF52096">
    <property type="entry name" value="ClpP/crotonase"/>
    <property type="match status" value="1"/>
</dbReference>
<reference evidence="2 3" key="1">
    <citation type="journal article" date="2015" name="Genome Announc.">
        <title>Complete Genome Sequence of Pelosinus fermentans JBW45, a Member of a Remarkably Competitive Group of Negativicutes in the Firmicutes Phylum.</title>
        <authorList>
            <person name="De Leon K.B."/>
            <person name="Utturkar S.M."/>
            <person name="Camilleri L.B."/>
            <person name="Elias D.A."/>
            <person name="Arkin A.P."/>
            <person name="Fields M.W."/>
            <person name="Brown S.D."/>
            <person name="Wall J.D."/>
        </authorList>
    </citation>
    <scope>NUCLEOTIDE SEQUENCE [LARGE SCALE GENOMIC DNA]</scope>
    <source>
        <strain evidence="2 3">JBW45</strain>
    </source>
</reference>
<dbReference type="Proteomes" id="UP000005361">
    <property type="component" value="Chromosome"/>
</dbReference>
<dbReference type="OrthoDB" id="9807606at2"/>
<organism evidence="2 3">
    <name type="scientific">Pelosinus fermentans JBW45</name>
    <dbReference type="NCBI Taxonomy" id="1192197"/>
    <lineage>
        <taxon>Bacteria</taxon>
        <taxon>Bacillati</taxon>
        <taxon>Bacillota</taxon>
        <taxon>Negativicutes</taxon>
        <taxon>Selenomonadales</taxon>
        <taxon>Sporomusaceae</taxon>
        <taxon>Pelosinus</taxon>
    </lineage>
</organism>
<dbReference type="PANTHER" id="PTHR43802">
    <property type="entry name" value="ENOYL-COA HYDRATASE"/>
    <property type="match status" value="1"/>
</dbReference>
<dbReference type="CDD" id="cd06558">
    <property type="entry name" value="crotonase-like"/>
    <property type="match status" value="1"/>
</dbReference>
<protein>
    <submittedName>
        <fullName evidence="2">Enoyl-CoA hydratase/isomerase</fullName>
    </submittedName>
</protein>
<keyword evidence="2" id="KW-0413">Isomerase</keyword>
<dbReference type="PANTHER" id="PTHR43802:SF1">
    <property type="entry name" value="IP11341P-RELATED"/>
    <property type="match status" value="1"/>
</dbReference>
<dbReference type="GO" id="GO:0016853">
    <property type="term" value="F:isomerase activity"/>
    <property type="evidence" value="ECO:0007669"/>
    <property type="project" value="UniProtKB-KW"/>
</dbReference>
<dbReference type="RefSeq" id="WP_007959492.1">
    <property type="nucleotide sequence ID" value="NZ_CP010978.1"/>
</dbReference>
<evidence type="ECO:0000313" key="3">
    <source>
        <dbReference type="Proteomes" id="UP000005361"/>
    </source>
</evidence>
<dbReference type="Pfam" id="PF00378">
    <property type="entry name" value="ECH_1"/>
    <property type="match status" value="1"/>
</dbReference>
<gene>
    <name evidence="2" type="ORF">JBW_04022</name>
</gene>
<reference evidence="3" key="2">
    <citation type="submission" date="2015-02" db="EMBL/GenBank/DDBJ databases">
        <title>Complete Genome Sequence of Pelosinus fermentans JBW45.</title>
        <authorList>
            <person name="De Leon K.B."/>
            <person name="Utturkar S.M."/>
            <person name="Camilleri L.B."/>
            <person name="Arkin A.P."/>
            <person name="Fields M.W."/>
            <person name="Brown S.D."/>
            <person name="Wall J.D."/>
        </authorList>
    </citation>
    <scope>NUCLEOTIDE SEQUENCE [LARGE SCALE GENOMIC DNA]</scope>
    <source>
        <strain evidence="3">JBW45</strain>
    </source>
</reference>
<evidence type="ECO:0000256" key="1">
    <source>
        <dbReference type="ARBA" id="ARBA00005254"/>
    </source>
</evidence>
<dbReference type="HOGENOM" id="CLU_009834_7_2_9"/>
<name>I9DCM4_9FIRM</name>
<dbReference type="InterPro" id="IPR029045">
    <property type="entry name" value="ClpP/crotonase-like_dom_sf"/>
</dbReference>
<evidence type="ECO:0000313" key="2">
    <source>
        <dbReference type="EMBL" id="AJQ29359.1"/>
    </source>
</evidence>
<dbReference type="AlphaFoldDB" id="I9DCM4"/>
<dbReference type="EMBL" id="CP010978">
    <property type="protein sequence ID" value="AJQ29359.1"/>
    <property type="molecule type" value="Genomic_DNA"/>
</dbReference>
<comment type="similarity">
    <text evidence="1">Belongs to the enoyl-CoA hydratase/isomerase family.</text>
</comment>
<sequence length="280" mass="31921">MSESCMIGPTKFEEYSEKYKDFLLMSRRDGIIEVRLHTDGGPYQHSWEAHTAWAHAWSDIGRDHENEVMIISGTGDKWVVGNPDVWKTKFMDWPKQKKLEQYHESMRLLENMIFCIDIPTIGAINGPGTHCEIATLCDITICTEDADFFDPHFLGGTPPGDGMLLTLQNMIGFKKAAYYAYTGKNINGQTALDLGIVSEVLPREKLLPRAWELAEMIMQAPRSARHLSHSIISRPWKKALVSDQGFQLTHQMYDMAIDEEGVLERLIKMQGRLMGKKDQE</sequence>
<dbReference type="KEGG" id="pft:JBW_04022"/>
<dbReference type="STRING" id="1192197.JBW_04022"/>